<dbReference type="EMBL" id="WTUX01000019">
    <property type="protein sequence ID" value="MZR14580.1"/>
    <property type="molecule type" value="Genomic_DNA"/>
</dbReference>
<sequence length="249" mass="25609">MSRIALVTGAARGIGATTALRLADDGNDIAVLDLTVEACEQTVADVEARGRKAVAVAADVSNPEAAARAVAEVTDRLGTPTVLVNNAGLLREGTLRKTSSETWNSVLDVNLAGAFNMAQAVQMGMRAERHGRIVNITSTGALGATGLSAYSAAKSGLHGLTKSLAIELGRFGITVNAVAPGLTLTTMIDEMSGRTGEGVDAMTQDALKSIPVGRLGTPDDIAHAISFFTDPRSDFVSGQILYVTGGPKC</sequence>
<reference evidence="4 5" key="1">
    <citation type="submission" date="2019-12" db="EMBL/GenBank/DDBJ databases">
        <title>Maritimibacter sp. nov. sp. isolated from sea sand.</title>
        <authorList>
            <person name="Kim J."/>
            <person name="Jeong S.E."/>
            <person name="Jung H.S."/>
            <person name="Jeon C.O."/>
        </authorList>
    </citation>
    <scope>NUCLEOTIDE SEQUENCE [LARGE SCALE GENOMIC DNA]</scope>
    <source>
        <strain evidence="4 5">DP07</strain>
    </source>
</reference>
<accession>A0A845M2K5</accession>
<dbReference type="Gene3D" id="3.40.50.720">
    <property type="entry name" value="NAD(P)-binding Rossmann-like Domain"/>
    <property type="match status" value="1"/>
</dbReference>
<organism evidence="4 5">
    <name type="scientific">Maritimibacter harenae</name>
    <dbReference type="NCBI Taxonomy" id="2606218"/>
    <lineage>
        <taxon>Bacteria</taxon>
        <taxon>Pseudomonadati</taxon>
        <taxon>Pseudomonadota</taxon>
        <taxon>Alphaproteobacteria</taxon>
        <taxon>Rhodobacterales</taxon>
        <taxon>Roseobacteraceae</taxon>
        <taxon>Maritimibacter</taxon>
    </lineage>
</organism>
<dbReference type="InterPro" id="IPR002347">
    <property type="entry name" value="SDR_fam"/>
</dbReference>
<evidence type="ECO:0000256" key="2">
    <source>
        <dbReference type="ARBA" id="ARBA00023002"/>
    </source>
</evidence>
<keyword evidence="2" id="KW-0560">Oxidoreductase</keyword>
<dbReference type="FunFam" id="3.40.50.720:FF:000173">
    <property type="entry name" value="3-oxoacyl-[acyl-carrier protein] reductase"/>
    <property type="match status" value="1"/>
</dbReference>
<gene>
    <name evidence="4" type="ORF">GQE99_16290</name>
</gene>
<dbReference type="PANTHER" id="PTHR42879:SF2">
    <property type="entry name" value="3-OXOACYL-[ACYL-CARRIER-PROTEIN] REDUCTASE FABG"/>
    <property type="match status" value="1"/>
</dbReference>
<dbReference type="PANTHER" id="PTHR42879">
    <property type="entry name" value="3-OXOACYL-(ACYL-CARRIER-PROTEIN) REDUCTASE"/>
    <property type="match status" value="1"/>
</dbReference>
<evidence type="ECO:0000256" key="1">
    <source>
        <dbReference type="ARBA" id="ARBA00006484"/>
    </source>
</evidence>
<proteinExistence type="inferred from homology"/>
<evidence type="ECO:0000259" key="3">
    <source>
        <dbReference type="SMART" id="SM00822"/>
    </source>
</evidence>
<dbReference type="SUPFAM" id="SSF51735">
    <property type="entry name" value="NAD(P)-binding Rossmann-fold domains"/>
    <property type="match status" value="1"/>
</dbReference>
<comment type="similarity">
    <text evidence="1">Belongs to the short-chain dehydrogenases/reductases (SDR) family.</text>
</comment>
<dbReference type="PRINTS" id="PR00080">
    <property type="entry name" value="SDRFAMILY"/>
</dbReference>
<dbReference type="Pfam" id="PF13561">
    <property type="entry name" value="adh_short_C2"/>
    <property type="match status" value="1"/>
</dbReference>
<dbReference type="AlphaFoldDB" id="A0A845M2K5"/>
<evidence type="ECO:0000313" key="4">
    <source>
        <dbReference type="EMBL" id="MZR14580.1"/>
    </source>
</evidence>
<feature type="domain" description="Ketoreductase" evidence="3">
    <location>
        <begin position="3"/>
        <end position="181"/>
    </location>
</feature>
<comment type="caution">
    <text evidence="4">The sequence shown here is derived from an EMBL/GenBank/DDBJ whole genome shotgun (WGS) entry which is preliminary data.</text>
</comment>
<dbReference type="Proteomes" id="UP000467322">
    <property type="component" value="Unassembled WGS sequence"/>
</dbReference>
<dbReference type="InterPro" id="IPR036291">
    <property type="entry name" value="NAD(P)-bd_dom_sf"/>
</dbReference>
<dbReference type="GO" id="GO:0016491">
    <property type="term" value="F:oxidoreductase activity"/>
    <property type="evidence" value="ECO:0007669"/>
    <property type="project" value="UniProtKB-KW"/>
</dbReference>
<name>A0A845M2K5_9RHOB</name>
<dbReference type="SMART" id="SM00822">
    <property type="entry name" value="PKS_KR"/>
    <property type="match status" value="1"/>
</dbReference>
<dbReference type="PRINTS" id="PR00081">
    <property type="entry name" value="GDHRDH"/>
</dbReference>
<dbReference type="InterPro" id="IPR057326">
    <property type="entry name" value="KR_dom"/>
</dbReference>
<protein>
    <submittedName>
        <fullName evidence="4">SDR family oxidoreductase</fullName>
    </submittedName>
</protein>
<evidence type="ECO:0000313" key="5">
    <source>
        <dbReference type="Proteomes" id="UP000467322"/>
    </source>
</evidence>
<dbReference type="InterPro" id="IPR050259">
    <property type="entry name" value="SDR"/>
</dbReference>
<keyword evidence="5" id="KW-1185">Reference proteome</keyword>
<dbReference type="RefSeq" id="WP_161352691.1">
    <property type="nucleotide sequence ID" value="NZ_WTUX01000019.1"/>
</dbReference>